<protein>
    <submittedName>
        <fullName evidence="2">PrsW family intramembrane metalloprotease</fullName>
    </submittedName>
</protein>
<feature type="transmembrane region" description="Helical" evidence="1">
    <location>
        <begin position="266"/>
        <end position="286"/>
    </location>
</feature>
<reference evidence="2 3" key="1">
    <citation type="submission" date="2017-07" db="EMBL/GenBank/DDBJ databases">
        <title>Amycolatopsis alba DSM 44262 Genome sequencing and assembly.</title>
        <authorList>
            <person name="Kaur N."/>
            <person name="Mayilraj S."/>
        </authorList>
    </citation>
    <scope>NUCLEOTIDE SEQUENCE [LARGE SCALE GENOMIC DNA]</scope>
    <source>
        <strain evidence="2 3">DSM 44262</strain>
    </source>
</reference>
<evidence type="ECO:0000313" key="2">
    <source>
        <dbReference type="EMBL" id="OXM54911.1"/>
    </source>
</evidence>
<dbReference type="EMBL" id="NMQU01000008">
    <property type="protein sequence ID" value="OXM54911.1"/>
    <property type="molecule type" value="Genomic_DNA"/>
</dbReference>
<comment type="caution">
    <text evidence="2">The sequence shown here is derived from an EMBL/GenBank/DDBJ whole genome shotgun (WGS) entry which is preliminary data.</text>
</comment>
<dbReference type="OrthoDB" id="9785431at2"/>
<organism evidence="2 3">
    <name type="scientific">Amycolatopsis alba DSM 44262</name>
    <dbReference type="NCBI Taxonomy" id="1125972"/>
    <lineage>
        <taxon>Bacteria</taxon>
        <taxon>Bacillati</taxon>
        <taxon>Actinomycetota</taxon>
        <taxon>Actinomycetes</taxon>
        <taxon>Pseudonocardiales</taxon>
        <taxon>Pseudonocardiaceae</taxon>
        <taxon>Amycolatopsis</taxon>
    </lineage>
</organism>
<feature type="transmembrane region" description="Helical" evidence="1">
    <location>
        <begin position="199"/>
        <end position="219"/>
    </location>
</feature>
<feature type="transmembrane region" description="Helical" evidence="1">
    <location>
        <begin position="133"/>
        <end position="154"/>
    </location>
</feature>
<keyword evidence="2" id="KW-0482">Metalloprotease</keyword>
<accession>A0A229S833</accession>
<feature type="transmembrane region" description="Helical" evidence="1">
    <location>
        <begin position="298"/>
        <end position="317"/>
    </location>
</feature>
<dbReference type="PANTHER" id="PTHR36844:SF1">
    <property type="entry name" value="PROTEASE PRSW"/>
    <property type="match status" value="1"/>
</dbReference>
<keyword evidence="1" id="KW-0812">Transmembrane</keyword>
<dbReference type="InterPro" id="IPR026898">
    <property type="entry name" value="PrsW"/>
</dbReference>
<dbReference type="PANTHER" id="PTHR36844">
    <property type="entry name" value="PROTEASE PRSW"/>
    <property type="match status" value="1"/>
</dbReference>
<keyword evidence="3" id="KW-1185">Reference proteome</keyword>
<keyword evidence="1" id="KW-0472">Membrane</keyword>
<feature type="transmembrane region" description="Helical" evidence="1">
    <location>
        <begin position="239"/>
        <end position="259"/>
    </location>
</feature>
<feature type="transmembrane region" description="Helical" evidence="1">
    <location>
        <begin position="166"/>
        <end position="187"/>
    </location>
</feature>
<dbReference type="GO" id="GO:0006508">
    <property type="term" value="P:proteolysis"/>
    <property type="evidence" value="ECO:0007669"/>
    <property type="project" value="UniProtKB-KW"/>
</dbReference>
<feature type="transmembrane region" description="Helical" evidence="1">
    <location>
        <begin position="76"/>
        <end position="97"/>
    </location>
</feature>
<dbReference type="Pfam" id="PF13367">
    <property type="entry name" value="PrsW-protease"/>
    <property type="match status" value="1"/>
</dbReference>
<evidence type="ECO:0000313" key="3">
    <source>
        <dbReference type="Proteomes" id="UP000215563"/>
    </source>
</evidence>
<proteinExistence type="predicted"/>
<keyword evidence="1" id="KW-1133">Transmembrane helix</keyword>
<dbReference type="RefSeq" id="WP_020630075.1">
    <property type="nucleotide sequence ID" value="NZ_KB913032.1"/>
</dbReference>
<dbReference type="Proteomes" id="UP000215563">
    <property type="component" value="Unassembled WGS sequence"/>
</dbReference>
<gene>
    <name evidence="2" type="ORF">CFP75_01845</name>
</gene>
<keyword evidence="2" id="KW-0378">Hydrolase</keyword>
<evidence type="ECO:0000256" key="1">
    <source>
        <dbReference type="SAM" id="Phobius"/>
    </source>
</evidence>
<feature type="transmembrane region" description="Helical" evidence="1">
    <location>
        <begin position="103"/>
        <end position="121"/>
    </location>
</feature>
<dbReference type="AlphaFoldDB" id="A0A229S833"/>
<dbReference type="GO" id="GO:0008237">
    <property type="term" value="F:metallopeptidase activity"/>
    <property type="evidence" value="ECO:0007669"/>
    <property type="project" value="UniProtKB-KW"/>
</dbReference>
<sequence length="430" mass="46692">MTARRFSPPEIAAAARLQASIDIRLGRDSAPPLNNETFVAGVPASHRPVSPNLRAAAARLHRKISRRLNRDPVPSPWIGILRPPIVLTVLATLLLVAMKVNPVVALAAVLPVSSLVGVLRWTDRWRPKTESQFWRFCGRGAGAGFVVLLVMGVTGARQGSGRNLELVLGEPVLAESLKGIVVILTVVRIGDELDRMLDWIVYGGFVAAGFVFVENFSSFGARYGGASTGEVTAFMLRGVLAPSVSLLCTCLIVVGVVLAIRTRRPLIQLGAPLLGFLGAVGLRSIWISTETLPPTAFVTMYFLVVLPVAGLTVLVVYNQHARDLGALVTELPDLVADKIVPPNEVTLLTNRRARRHWRTEARRRSGMRTARAVAQYQEAVTELAILRRSIRSGDTGPRVRARELDLMGEVARTRVEAEWLEGKVSAPAGR</sequence>
<name>A0A229S833_AMYAL</name>
<keyword evidence="2" id="KW-0645">Protease</keyword>